<feature type="region of interest" description="Disordered" evidence="1">
    <location>
        <begin position="1"/>
        <end position="88"/>
    </location>
</feature>
<name>A0A9Q1CRL4_HOLLE</name>
<protein>
    <submittedName>
        <fullName evidence="2">Uncharacterized protein</fullName>
    </submittedName>
</protein>
<reference evidence="2" key="1">
    <citation type="submission" date="2021-10" db="EMBL/GenBank/DDBJ databases">
        <title>Tropical sea cucumber genome reveals ecological adaptation and Cuvierian tubules defense mechanism.</title>
        <authorList>
            <person name="Chen T."/>
        </authorList>
    </citation>
    <scope>NUCLEOTIDE SEQUENCE</scope>
    <source>
        <strain evidence="2">Nanhai2018</strain>
        <tissue evidence="2">Muscle</tissue>
    </source>
</reference>
<evidence type="ECO:0000313" key="3">
    <source>
        <dbReference type="Proteomes" id="UP001152320"/>
    </source>
</evidence>
<feature type="compositionally biased region" description="Low complexity" evidence="1">
    <location>
        <begin position="47"/>
        <end position="61"/>
    </location>
</feature>
<gene>
    <name evidence="2" type="ORF">HOLleu_02320</name>
</gene>
<evidence type="ECO:0000256" key="1">
    <source>
        <dbReference type="SAM" id="MobiDB-lite"/>
    </source>
</evidence>
<accession>A0A9Q1CRL4</accession>
<keyword evidence="3" id="KW-1185">Reference proteome</keyword>
<comment type="caution">
    <text evidence="2">The sequence shown here is derived from an EMBL/GenBank/DDBJ whole genome shotgun (WGS) entry which is preliminary data.</text>
</comment>
<dbReference type="EMBL" id="JAIZAY010000001">
    <property type="protein sequence ID" value="KAJ8049535.1"/>
    <property type="molecule type" value="Genomic_DNA"/>
</dbReference>
<dbReference type="AlphaFoldDB" id="A0A9Q1CRL4"/>
<proteinExistence type="predicted"/>
<feature type="compositionally biased region" description="Basic and acidic residues" evidence="1">
    <location>
        <begin position="10"/>
        <end position="44"/>
    </location>
</feature>
<dbReference type="Proteomes" id="UP001152320">
    <property type="component" value="Chromosome 1"/>
</dbReference>
<sequence length="88" mass="9869">MKKKAGLDGLDFKSKPKSESRVPESESKSKSRERESKSKSEFKKSGLKSGLEVESGLESSSPANSTDTRVTQWRRIKVSCDDQQDSDW</sequence>
<feature type="compositionally biased region" description="Polar residues" evidence="1">
    <location>
        <begin position="62"/>
        <end position="71"/>
    </location>
</feature>
<evidence type="ECO:0000313" key="2">
    <source>
        <dbReference type="EMBL" id="KAJ8049535.1"/>
    </source>
</evidence>
<organism evidence="2 3">
    <name type="scientific">Holothuria leucospilota</name>
    <name type="common">Black long sea cucumber</name>
    <name type="synonym">Mertensiothuria leucospilota</name>
    <dbReference type="NCBI Taxonomy" id="206669"/>
    <lineage>
        <taxon>Eukaryota</taxon>
        <taxon>Metazoa</taxon>
        <taxon>Echinodermata</taxon>
        <taxon>Eleutherozoa</taxon>
        <taxon>Echinozoa</taxon>
        <taxon>Holothuroidea</taxon>
        <taxon>Aspidochirotacea</taxon>
        <taxon>Aspidochirotida</taxon>
        <taxon>Holothuriidae</taxon>
        <taxon>Holothuria</taxon>
    </lineage>
</organism>